<dbReference type="InterPro" id="IPR013762">
    <property type="entry name" value="Integrase-like_cat_sf"/>
</dbReference>
<dbReference type="InterPro" id="IPR002104">
    <property type="entry name" value="Integrase_catalytic"/>
</dbReference>
<keyword evidence="7" id="KW-1185">Reference proteome</keyword>
<dbReference type="Gene3D" id="1.10.150.130">
    <property type="match status" value="1"/>
</dbReference>
<dbReference type="CDD" id="cd01189">
    <property type="entry name" value="INT_ICEBs1_C_like"/>
    <property type="match status" value="1"/>
</dbReference>
<feature type="domain" description="Tyr recombinase" evidence="5">
    <location>
        <begin position="196"/>
        <end position="385"/>
    </location>
</feature>
<dbReference type="PROSITE" id="PS51898">
    <property type="entry name" value="TYR_RECOMBINASE"/>
    <property type="match status" value="1"/>
</dbReference>
<comment type="similarity">
    <text evidence="1">Belongs to the 'phage' integrase family.</text>
</comment>
<organism evidence="6 7">
    <name type="scientific">Herbiconiux moechotypicola</name>
    <dbReference type="NCBI Taxonomy" id="637393"/>
    <lineage>
        <taxon>Bacteria</taxon>
        <taxon>Bacillati</taxon>
        <taxon>Actinomycetota</taxon>
        <taxon>Actinomycetes</taxon>
        <taxon>Micrococcales</taxon>
        <taxon>Microbacteriaceae</taxon>
        <taxon>Herbiconiux</taxon>
    </lineage>
</organism>
<evidence type="ECO:0000259" key="5">
    <source>
        <dbReference type="PROSITE" id="PS51898"/>
    </source>
</evidence>
<protein>
    <submittedName>
        <fullName evidence="6">Site-specific integrase</fullName>
    </submittedName>
</protein>
<evidence type="ECO:0000256" key="4">
    <source>
        <dbReference type="SAM" id="MobiDB-lite"/>
    </source>
</evidence>
<dbReference type="InterPro" id="IPR011010">
    <property type="entry name" value="DNA_brk_join_enz"/>
</dbReference>
<dbReference type="PANTHER" id="PTHR30349:SF64">
    <property type="entry name" value="PROPHAGE INTEGRASE INTD-RELATED"/>
    <property type="match status" value="1"/>
</dbReference>
<dbReference type="EMBL" id="BAAAQY010000003">
    <property type="protein sequence ID" value="GAA2229993.1"/>
    <property type="molecule type" value="Genomic_DNA"/>
</dbReference>
<proteinExistence type="inferred from homology"/>
<dbReference type="SUPFAM" id="SSF56349">
    <property type="entry name" value="DNA breaking-rejoining enzymes"/>
    <property type="match status" value="1"/>
</dbReference>
<accession>A0ABN3DFS4</accession>
<dbReference type="Pfam" id="PF00589">
    <property type="entry name" value="Phage_integrase"/>
    <property type="match status" value="1"/>
</dbReference>
<evidence type="ECO:0000256" key="3">
    <source>
        <dbReference type="ARBA" id="ARBA00023172"/>
    </source>
</evidence>
<sequence>MPRKAEPLPSAPPKPVPPVGVKISTDMERRSYGIRARARWTDPVSKRRIIRSEIVADETAAHTFFDSLRHSSAKGMDVSMTLIEFVTALSGRWARGLDPTSTGETYEYGLKLRVLPALGHLPVTQITAGIIDRTIDAWETRYGASTIKNSIAPLVRVLDEAVRDGLIPINPAKNRAKRSLNRNAFRAGQNIEPTSPRAHAIPDMKTLNRLASACAKIDQSYSDFVMLAALLAARSSEVSGLQAGDVRFEKNLVVISRQVYPGRGGLITKPTKSRKERRVPILDPLRPVLERLTEGKAPEDQLLIGPKGGVLTTATVRDATNWDAIVAKLGLPDLTRHGLRHTGATWMADAGVPLHVLQEILGHASMETTRGYLHPDDRHLASAAEQASAFLSAAGQRRHARQGTAPARGI</sequence>
<evidence type="ECO:0000313" key="7">
    <source>
        <dbReference type="Proteomes" id="UP001500929"/>
    </source>
</evidence>
<dbReference type="Gene3D" id="1.10.443.10">
    <property type="entry name" value="Intergrase catalytic core"/>
    <property type="match status" value="1"/>
</dbReference>
<comment type="caution">
    <text evidence="6">The sequence shown here is derived from an EMBL/GenBank/DDBJ whole genome shotgun (WGS) entry which is preliminary data.</text>
</comment>
<dbReference type="InterPro" id="IPR010998">
    <property type="entry name" value="Integrase_recombinase_N"/>
</dbReference>
<evidence type="ECO:0000256" key="1">
    <source>
        <dbReference type="ARBA" id="ARBA00008857"/>
    </source>
</evidence>
<keyword evidence="2" id="KW-0238">DNA-binding</keyword>
<reference evidence="6 7" key="1">
    <citation type="journal article" date="2019" name="Int. J. Syst. Evol. Microbiol.">
        <title>The Global Catalogue of Microorganisms (GCM) 10K type strain sequencing project: providing services to taxonomists for standard genome sequencing and annotation.</title>
        <authorList>
            <consortium name="The Broad Institute Genomics Platform"/>
            <consortium name="The Broad Institute Genome Sequencing Center for Infectious Disease"/>
            <person name="Wu L."/>
            <person name="Ma J."/>
        </authorList>
    </citation>
    <scope>NUCLEOTIDE SEQUENCE [LARGE SCALE GENOMIC DNA]</scope>
    <source>
        <strain evidence="6 7">JCM 16117</strain>
    </source>
</reference>
<feature type="compositionally biased region" description="Pro residues" evidence="4">
    <location>
        <begin position="9"/>
        <end position="18"/>
    </location>
</feature>
<dbReference type="PANTHER" id="PTHR30349">
    <property type="entry name" value="PHAGE INTEGRASE-RELATED"/>
    <property type="match status" value="1"/>
</dbReference>
<evidence type="ECO:0000313" key="6">
    <source>
        <dbReference type="EMBL" id="GAA2229993.1"/>
    </source>
</evidence>
<evidence type="ECO:0000256" key="2">
    <source>
        <dbReference type="ARBA" id="ARBA00023125"/>
    </source>
</evidence>
<dbReference type="Proteomes" id="UP001500929">
    <property type="component" value="Unassembled WGS sequence"/>
</dbReference>
<gene>
    <name evidence="6" type="ORF">GCM10009851_13400</name>
</gene>
<keyword evidence="3" id="KW-0233">DNA recombination</keyword>
<feature type="region of interest" description="Disordered" evidence="4">
    <location>
        <begin position="1"/>
        <end position="21"/>
    </location>
</feature>
<dbReference type="InterPro" id="IPR050090">
    <property type="entry name" value="Tyrosine_recombinase_XerCD"/>
</dbReference>
<name>A0ABN3DFS4_9MICO</name>